<reference evidence="2 3" key="1">
    <citation type="submission" date="2013-12" db="EMBL/GenBank/DDBJ databases">
        <authorList>
            <consortium name="DOE Joint Genome Institute"/>
            <person name="Muyzer G."/>
            <person name="Huntemann M."/>
            <person name="Han J."/>
            <person name="Chen A."/>
            <person name="Kyrpides N."/>
            <person name="Mavromatis K."/>
            <person name="Markowitz V."/>
            <person name="Palaniappan K."/>
            <person name="Ivanova N."/>
            <person name="Schaumberg A."/>
            <person name="Pati A."/>
            <person name="Liolios K."/>
            <person name="Nordberg H.P."/>
            <person name="Cantor M.N."/>
            <person name="Hua S.X."/>
            <person name="Woyke T."/>
        </authorList>
    </citation>
    <scope>NUCLEOTIDE SEQUENCE [LARGE SCALE GENOMIC DNA]</scope>
    <source>
        <strain evidence="2 3">ARh 1</strain>
    </source>
</reference>
<evidence type="ECO:0000313" key="2">
    <source>
        <dbReference type="EMBL" id="AHE99841.1"/>
    </source>
</evidence>
<dbReference type="HOGENOM" id="CLU_1008106_0_0_6"/>
<accession>W0DN14</accession>
<dbReference type="STRING" id="713585.THITH_01565"/>
<sequence length="276" mass="31050">MSDKTRERKAGELWARASRDVESGDSSLWRIALHIQQMVEGVRDFPGPLWRDREVPPDWKRVHLDRFEDYLLKPPREGIGVPSLLRLHNHMQGHDEGERAIEILRREIPDYDARIQAERMRAVKPVARPGGTGANQHTVDKSKGANGTSAQVKAPKPRGTNSRDHIIGRLKRDAREDPKAKEVLARVEKGEVSARAAGIEMGWVKPADPARIVEKQVERLSDDEVVDLYKNLARSLPEAKWNHLEAAKEAVMALSDDEMAGFEAWYRSLAGVGGDQ</sequence>
<dbReference type="Proteomes" id="UP000005289">
    <property type="component" value="Chromosome"/>
</dbReference>
<dbReference type="EMBL" id="CP007029">
    <property type="protein sequence ID" value="AHE99841.1"/>
    <property type="molecule type" value="Genomic_DNA"/>
</dbReference>
<evidence type="ECO:0000256" key="1">
    <source>
        <dbReference type="SAM" id="MobiDB-lite"/>
    </source>
</evidence>
<keyword evidence="3" id="KW-1185">Reference proteome</keyword>
<dbReference type="KEGG" id="tti:THITH_01565"/>
<dbReference type="RefSeq" id="WP_025367180.1">
    <property type="nucleotide sequence ID" value="NZ_CP007029.1"/>
</dbReference>
<name>W0DN14_9GAMM</name>
<dbReference type="AlphaFoldDB" id="W0DN14"/>
<organism evidence="2 3">
    <name type="scientific">Thioalkalivibrio paradoxus ARh 1</name>
    <dbReference type="NCBI Taxonomy" id="713585"/>
    <lineage>
        <taxon>Bacteria</taxon>
        <taxon>Pseudomonadati</taxon>
        <taxon>Pseudomonadota</taxon>
        <taxon>Gammaproteobacteria</taxon>
        <taxon>Chromatiales</taxon>
        <taxon>Ectothiorhodospiraceae</taxon>
        <taxon>Thioalkalivibrio</taxon>
    </lineage>
</organism>
<protein>
    <submittedName>
        <fullName evidence="2">Uncharacterized protein</fullName>
    </submittedName>
</protein>
<gene>
    <name evidence="2" type="ORF">THITH_01565</name>
</gene>
<feature type="region of interest" description="Disordered" evidence="1">
    <location>
        <begin position="126"/>
        <end position="164"/>
    </location>
</feature>
<proteinExistence type="predicted"/>
<evidence type="ECO:0000313" key="3">
    <source>
        <dbReference type="Proteomes" id="UP000005289"/>
    </source>
</evidence>